<dbReference type="EMBL" id="QGDQ01000022">
    <property type="protein sequence ID" value="PWJ50641.1"/>
    <property type="molecule type" value="Genomic_DNA"/>
</dbReference>
<evidence type="ECO:0000256" key="2">
    <source>
        <dbReference type="ARBA" id="ARBA00015816"/>
    </source>
</evidence>
<keyword evidence="5" id="KW-0408">Iron</keyword>
<accession>A0A315ZY97</accession>
<dbReference type="Gene3D" id="2.102.10.10">
    <property type="entry name" value="Rieske [2Fe-2S] iron-sulphur domain"/>
    <property type="match status" value="1"/>
</dbReference>
<feature type="region of interest" description="Disordered" evidence="10">
    <location>
        <begin position="73"/>
        <end position="101"/>
    </location>
</feature>
<evidence type="ECO:0000259" key="11">
    <source>
        <dbReference type="PROSITE" id="PS51296"/>
    </source>
</evidence>
<comment type="caution">
    <text evidence="12">The sequence shown here is derived from an EMBL/GenBank/DDBJ whole genome shotgun (WGS) entry which is preliminary data.</text>
</comment>
<dbReference type="PRINTS" id="PR00162">
    <property type="entry name" value="RIESKE"/>
</dbReference>
<evidence type="ECO:0000313" key="12">
    <source>
        <dbReference type="EMBL" id="PWJ50641.1"/>
    </source>
</evidence>
<feature type="compositionally biased region" description="Low complexity" evidence="10">
    <location>
        <begin position="20"/>
        <end position="35"/>
    </location>
</feature>
<dbReference type="Proteomes" id="UP000245469">
    <property type="component" value="Unassembled WGS sequence"/>
</dbReference>
<dbReference type="InterPro" id="IPR014349">
    <property type="entry name" value="Rieske_Fe-S_prot"/>
</dbReference>
<keyword evidence="13" id="KW-1185">Reference proteome</keyword>
<evidence type="ECO:0000256" key="10">
    <source>
        <dbReference type="SAM" id="MobiDB-lite"/>
    </source>
</evidence>
<dbReference type="Pfam" id="PF00355">
    <property type="entry name" value="Rieske"/>
    <property type="match status" value="1"/>
</dbReference>
<dbReference type="InterPro" id="IPR005805">
    <property type="entry name" value="Rieske_Fe-S_prot_C"/>
</dbReference>
<sequence>MTTELQTAESRSAMTDRADATVPSASAPSASATDSRMLPCSRRALLQRAGVGGAALGAVGLLAACGGTGEPAAPGGDTASGGTGEASSAAGSGGGSGASVAASEVPEGTAVVVDAGGEKVVLAQPSAGQYVAFSAVCTHAGGIVQADSGTEVRCPLHGSVFDAGDGGAVTQGPATAPLPSLTVTPNGDQLVIG</sequence>
<dbReference type="GO" id="GO:0051537">
    <property type="term" value="F:2 iron, 2 sulfur cluster binding"/>
    <property type="evidence" value="ECO:0007669"/>
    <property type="project" value="UniProtKB-KW"/>
</dbReference>
<evidence type="ECO:0000256" key="8">
    <source>
        <dbReference type="ARBA" id="ARBA00029586"/>
    </source>
</evidence>
<dbReference type="PANTHER" id="PTHR10134">
    <property type="entry name" value="CYTOCHROME B-C1 COMPLEX SUBUNIT RIESKE, MITOCHONDRIAL"/>
    <property type="match status" value="1"/>
</dbReference>
<dbReference type="GO" id="GO:0016705">
    <property type="term" value="F:oxidoreductase activity, acting on paired donors, with incorporation or reduction of molecular oxygen"/>
    <property type="evidence" value="ECO:0007669"/>
    <property type="project" value="UniProtKB-ARBA"/>
</dbReference>
<dbReference type="SUPFAM" id="SSF50022">
    <property type="entry name" value="ISP domain"/>
    <property type="match status" value="1"/>
</dbReference>
<dbReference type="PROSITE" id="PS51296">
    <property type="entry name" value="RIESKE"/>
    <property type="match status" value="1"/>
</dbReference>
<evidence type="ECO:0000256" key="6">
    <source>
        <dbReference type="ARBA" id="ARBA00023014"/>
    </source>
</evidence>
<evidence type="ECO:0000256" key="7">
    <source>
        <dbReference type="ARBA" id="ARBA00023157"/>
    </source>
</evidence>
<comment type="function">
    <text evidence="1">Iron-sulfur subunit of the cytochrome bc1 complex, an essential component of the respiratory electron transport chain required for ATP synthesis. The bc1 complex catalyzes the oxidation of menaquinol and the reduction of cytochrome c in the respiratory chain. The bc1 complex operates through a Q-cycle mechanism that couples electron transfer to generation of the proton gradient that drives ATP synthesis.</text>
</comment>
<evidence type="ECO:0000256" key="5">
    <source>
        <dbReference type="ARBA" id="ARBA00023004"/>
    </source>
</evidence>
<evidence type="ECO:0000256" key="1">
    <source>
        <dbReference type="ARBA" id="ARBA00002494"/>
    </source>
</evidence>
<feature type="compositionally biased region" description="Polar residues" evidence="10">
    <location>
        <begin position="1"/>
        <end position="13"/>
    </location>
</feature>
<dbReference type="GO" id="GO:0046872">
    <property type="term" value="F:metal ion binding"/>
    <property type="evidence" value="ECO:0007669"/>
    <property type="project" value="UniProtKB-KW"/>
</dbReference>
<name>A0A315ZY97_9ACTN</name>
<keyword evidence="4" id="KW-0479">Metal-binding</keyword>
<evidence type="ECO:0000256" key="3">
    <source>
        <dbReference type="ARBA" id="ARBA00022714"/>
    </source>
</evidence>
<keyword evidence="7" id="KW-1015">Disulfide bond</keyword>
<dbReference type="InterPro" id="IPR036922">
    <property type="entry name" value="Rieske_2Fe-2S_sf"/>
</dbReference>
<evidence type="ECO:0000313" key="13">
    <source>
        <dbReference type="Proteomes" id="UP000245469"/>
    </source>
</evidence>
<protein>
    <recommendedName>
        <fullName evidence="2">Cytochrome bc1 complex Rieske iron-sulfur subunit</fullName>
    </recommendedName>
    <alternativeName>
        <fullName evidence="8">Cytochrome bc1 reductase complex subunit QcrA</fullName>
    </alternativeName>
</protein>
<proteinExistence type="predicted"/>
<feature type="region of interest" description="Disordered" evidence="10">
    <location>
        <begin position="173"/>
        <end position="193"/>
    </location>
</feature>
<evidence type="ECO:0000256" key="9">
    <source>
        <dbReference type="ARBA" id="ARBA00034078"/>
    </source>
</evidence>
<keyword evidence="3" id="KW-0001">2Fe-2S</keyword>
<reference evidence="12 13" key="1">
    <citation type="submission" date="2018-03" db="EMBL/GenBank/DDBJ databases">
        <title>Genomic Encyclopedia of Archaeal and Bacterial Type Strains, Phase II (KMG-II): from individual species to whole genera.</title>
        <authorList>
            <person name="Goeker M."/>
        </authorList>
    </citation>
    <scope>NUCLEOTIDE SEQUENCE [LARGE SCALE GENOMIC DNA]</scope>
    <source>
        <strain evidence="12 13">DSM 44889</strain>
    </source>
</reference>
<gene>
    <name evidence="12" type="ORF">BXY45_12216</name>
</gene>
<feature type="domain" description="Rieske" evidence="11">
    <location>
        <begin position="97"/>
        <end position="192"/>
    </location>
</feature>
<evidence type="ECO:0000256" key="4">
    <source>
        <dbReference type="ARBA" id="ARBA00022723"/>
    </source>
</evidence>
<dbReference type="GO" id="GO:0016020">
    <property type="term" value="C:membrane"/>
    <property type="evidence" value="ECO:0007669"/>
    <property type="project" value="InterPro"/>
</dbReference>
<feature type="region of interest" description="Disordered" evidence="10">
    <location>
        <begin position="1"/>
        <end position="36"/>
    </location>
</feature>
<comment type="cofactor">
    <cofactor evidence="9">
        <name>[2Fe-2S] cluster</name>
        <dbReference type="ChEBI" id="CHEBI:190135"/>
    </cofactor>
</comment>
<dbReference type="InterPro" id="IPR017941">
    <property type="entry name" value="Rieske_2Fe-2S"/>
</dbReference>
<dbReference type="AlphaFoldDB" id="A0A315ZY97"/>
<organism evidence="12 13">
    <name type="scientific">Quadrisphaera granulorum</name>
    <dbReference type="NCBI Taxonomy" id="317664"/>
    <lineage>
        <taxon>Bacteria</taxon>
        <taxon>Bacillati</taxon>
        <taxon>Actinomycetota</taxon>
        <taxon>Actinomycetes</taxon>
        <taxon>Kineosporiales</taxon>
        <taxon>Kineosporiaceae</taxon>
        <taxon>Quadrisphaera</taxon>
    </lineage>
</organism>
<keyword evidence="6" id="KW-0411">Iron-sulfur</keyword>
<dbReference type="CDD" id="cd03467">
    <property type="entry name" value="Rieske"/>
    <property type="match status" value="1"/>
</dbReference>
<dbReference type="GO" id="GO:0004497">
    <property type="term" value="F:monooxygenase activity"/>
    <property type="evidence" value="ECO:0007669"/>
    <property type="project" value="UniProtKB-ARBA"/>
</dbReference>